<dbReference type="RefSeq" id="WP_182461921.1">
    <property type="nucleotide sequence ID" value="NZ_CP059732.1"/>
</dbReference>
<dbReference type="InterPro" id="IPR001296">
    <property type="entry name" value="Glyco_trans_1"/>
</dbReference>
<reference evidence="5 6" key="1">
    <citation type="submission" date="2020-07" db="EMBL/GenBank/DDBJ databases">
        <title>Spirosoma foliorum sp. nov., isolated from the leaves on the Nejang mountain Korea, Republic of.</title>
        <authorList>
            <person name="Ho H."/>
            <person name="Lee Y.-J."/>
            <person name="Nurcahyanto D.-A."/>
            <person name="Kim S.-G."/>
        </authorList>
    </citation>
    <scope>NUCLEOTIDE SEQUENCE [LARGE SCALE GENOMIC DNA]</scope>
    <source>
        <strain evidence="5 6">PL0136</strain>
    </source>
</reference>
<dbReference type="SUPFAM" id="SSF53756">
    <property type="entry name" value="UDP-Glycosyltransferase/glycogen phosphorylase"/>
    <property type="match status" value="1"/>
</dbReference>
<evidence type="ECO:0000259" key="4">
    <source>
        <dbReference type="Pfam" id="PF00534"/>
    </source>
</evidence>
<evidence type="ECO:0000256" key="2">
    <source>
        <dbReference type="ARBA" id="ARBA00022676"/>
    </source>
</evidence>
<comment type="similarity">
    <text evidence="1">Belongs to the glycosyltransferase group 1 family. Glycosyltransferase 4 subfamily.</text>
</comment>
<protein>
    <submittedName>
        <fullName evidence="5">Glycosyltransferase family 4 protein</fullName>
    </submittedName>
</protein>
<dbReference type="Gene3D" id="3.40.50.2000">
    <property type="entry name" value="Glycogen Phosphorylase B"/>
    <property type="match status" value="2"/>
</dbReference>
<keyword evidence="6" id="KW-1185">Reference proteome</keyword>
<proteinExistence type="inferred from homology"/>
<gene>
    <name evidence="5" type="ORF">H3H32_06535</name>
</gene>
<dbReference type="GO" id="GO:0016757">
    <property type="term" value="F:glycosyltransferase activity"/>
    <property type="evidence" value="ECO:0007669"/>
    <property type="project" value="UniProtKB-KW"/>
</dbReference>
<evidence type="ECO:0000256" key="3">
    <source>
        <dbReference type="ARBA" id="ARBA00022679"/>
    </source>
</evidence>
<evidence type="ECO:0000313" key="6">
    <source>
        <dbReference type="Proteomes" id="UP000515369"/>
    </source>
</evidence>
<organism evidence="5 6">
    <name type="scientific">Spirosoma foliorum</name>
    <dbReference type="NCBI Taxonomy" id="2710596"/>
    <lineage>
        <taxon>Bacteria</taxon>
        <taxon>Pseudomonadati</taxon>
        <taxon>Bacteroidota</taxon>
        <taxon>Cytophagia</taxon>
        <taxon>Cytophagales</taxon>
        <taxon>Cytophagaceae</taxon>
        <taxon>Spirosoma</taxon>
    </lineage>
</organism>
<dbReference type="PANTHER" id="PTHR12526:SF640">
    <property type="entry name" value="COLANIC ACID BIOSYNTHESIS GLYCOSYLTRANSFERASE WCAL-RELATED"/>
    <property type="match status" value="1"/>
</dbReference>
<accession>A0A7G5H0E5</accession>
<keyword evidence="2" id="KW-0328">Glycosyltransferase</keyword>
<dbReference type="CDD" id="cd03801">
    <property type="entry name" value="GT4_PimA-like"/>
    <property type="match status" value="1"/>
</dbReference>
<keyword evidence="3 5" id="KW-0808">Transferase</keyword>
<sequence>MLLVVKQGGGVSAVINAYKGSDIWRNWNILWIETHIDKGPLKKISFFLKSFCLYIYKLPQAKLVHIHFSEPMSLMRKLLFFIIAKLFRKKIVVHFHSFSVDTTINSDFSNIYKYVFQGSDFIFVLSKKWKLWIDERWPDLKLKTTVIYNPCDNVENILLHNREKIILYAGTINSRKGYADLLSAFSLIKSKHSKWKIIFAGNGEIKEGIQLAKQLNIQENVEFVGWVSGANKDALFRRASIFCLPSYAEGLPMAVLDAFSYGLPIITTPVGGIPDFLENGKNALIFSPGDINSLANCINTCIIDDSLRFNLSNKSVELSKTTFNKNAIFEKINCIYSSLL</sequence>
<evidence type="ECO:0000256" key="1">
    <source>
        <dbReference type="ARBA" id="ARBA00009481"/>
    </source>
</evidence>
<dbReference type="Pfam" id="PF00534">
    <property type="entry name" value="Glycos_transf_1"/>
    <property type="match status" value="1"/>
</dbReference>
<feature type="domain" description="Glycosyl transferase family 1" evidence="4">
    <location>
        <begin position="159"/>
        <end position="314"/>
    </location>
</feature>
<evidence type="ECO:0000313" key="5">
    <source>
        <dbReference type="EMBL" id="QMW04587.1"/>
    </source>
</evidence>
<dbReference type="PANTHER" id="PTHR12526">
    <property type="entry name" value="GLYCOSYLTRANSFERASE"/>
    <property type="match status" value="1"/>
</dbReference>
<dbReference type="KEGG" id="sfol:H3H32_06535"/>
<name>A0A7G5H0E5_9BACT</name>
<dbReference type="EMBL" id="CP059732">
    <property type="protein sequence ID" value="QMW04587.1"/>
    <property type="molecule type" value="Genomic_DNA"/>
</dbReference>
<dbReference type="AlphaFoldDB" id="A0A7G5H0E5"/>
<dbReference type="Proteomes" id="UP000515369">
    <property type="component" value="Chromosome"/>
</dbReference>